<evidence type="ECO:0000313" key="1">
    <source>
        <dbReference type="EMBL" id="JAH11111.1"/>
    </source>
</evidence>
<proteinExistence type="predicted"/>
<reference evidence="1" key="1">
    <citation type="submission" date="2014-11" db="EMBL/GenBank/DDBJ databases">
        <authorList>
            <person name="Amaro Gonzalez C."/>
        </authorList>
    </citation>
    <scope>NUCLEOTIDE SEQUENCE</scope>
</reference>
<dbReference type="EMBL" id="GBXM01097466">
    <property type="protein sequence ID" value="JAH11111.1"/>
    <property type="molecule type" value="Transcribed_RNA"/>
</dbReference>
<dbReference type="AlphaFoldDB" id="A0A0E9Q2I6"/>
<sequence length="56" mass="6301">MCTLSVCFERSGGGLFAGFKFMIPKISALVIIHVRIYMQIHIYVCIYSMCSMCVST</sequence>
<accession>A0A0E9Q2I6</accession>
<protein>
    <submittedName>
        <fullName evidence="1">Uncharacterized protein</fullName>
    </submittedName>
</protein>
<organism evidence="1">
    <name type="scientific">Anguilla anguilla</name>
    <name type="common">European freshwater eel</name>
    <name type="synonym">Muraena anguilla</name>
    <dbReference type="NCBI Taxonomy" id="7936"/>
    <lineage>
        <taxon>Eukaryota</taxon>
        <taxon>Metazoa</taxon>
        <taxon>Chordata</taxon>
        <taxon>Craniata</taxon>
        <taxon>Vertebrata</taxon>
        <taxon>Euteleostomi</taxon>
        <taxon>Actinopterygii</taxon>
        <taxon>Neopterygii</taxon>
        <taxon>Teleostei</taxon>
        <taxon>Anguilliformes</taxon>
        <taxon>Anguillidae</taxon>
        <taxon>Anguilla</taxon>
    </lineage>
</organism>
<name>A0A0E9Q2I6_ANGAN</name>
<reference evidence="1" key="2">
    <citation type="journal article" date="2015" name="Fish Shellfish Immunol.">
        <title>Early steps in the European eel (Anguilla anguilla)-Vibrio vulnificus interaction in the gills: Role of the RtxA13 toxin.</title>
        <authorList>
            <person name="Callol A."/>
            <person name="Pajuelo D."/>
            <person name="Ebbesson L."/>
            <person name="Teles M."/>
            <person name="MacKenzie S."/>
            <person name="Amaro C."/>
        </authorList>
    </citation>
    <scope>NUCLEOTIDE SEQUENCE</scope>
</reference>